<feature type="transmembrane region" description="Helical" evidence="1">
    <location>
        <begin position="20"/>
        <end position="41"/>
    </location>
</feature>
<dbReference type="Proteomes" id="UP001189429">
    <property type="component" value="Unassembled WGS sequence"/>
</dbReference>
<gene>
    <name evidence="2" type="ORF">PCOR1329_LOCUS21237</name>
</gene>
<evidence type="ECO:0000256" key="1">
    <source>
        <dbReference type="SAM" id="Phobius"/>
    </source>
</evidence>
<sequence>MASATGTSKGDPPPLMAMPLGVVLIFLSVAVPNAVLLYFFSAVDDMQGLRLYNMVSPNQMSLAGDGVLFIAFLTCSLLYVFGWVEWGRTCQGIALVLPWMFIVAPS</sequence>
<proteinExistence type="predicted"/>
<organism evidence="2 3">
    <name type="scientific">Prorocentrum cordatum</name>
    <dbReference type="NCBI Taxonomy" id="2364126"/>
    <lineage>
        <taxon>Eukaryota</taxon>
        <taxon>Sar</taxon>
        <taxon>Alveolata</taxon>
        <taxon>Dinophyceae</taxon>
        <taxon>Prorocentrales</taxon>
        <taxon>Prorocentraceae</taxon>
        <taxon>Prorocentrum</taxon>
    </lineage>
</organism>
<accession>A0ABN9RKL2</accession>
<keyword evidence="1" id="KW-1133">Transmembrane helix</keyword>
<evidence type="ECO:0000313" key="3">
    <source>
        <dbReference type="Proteomes" id="UP001189429"/>
    </source>
</evidence>
<keyword evidence="1" id="KW-0472">Membrane</keyword>
<comment type="caution">
    <text evidence="2">The sequence shown here is derived from an EMBL/GenBank/DDBJ whole genome shotgun (WGS) entry which is preliminary data.</text>
</comment>
<protein>
    <submittedName>
        <fullName evidence="2">Uncharacterized protein</fullName>
    </submittedName>
</protein>
<name>A0ABN9RKL2_9DINO</name>
<dbReference type="EMBL" id="CAUYUJ010006969">
    <property type="protein sequence ID" value="CAK0819190.1"/>
    <property type="molecule type" value="Genomic_DNA"/>
</dbReference>
<keyword evidence="3" id="KW-1185">Reference proteome</keyword>
<reference evidence="2" key="1">
    <citation type="submission" date="2023-10" db="EMBL/GenBank/DDBJ databases">
        <authorList>
            <person name="Chen Y."/>
            <person name="Shah S."/>
            <person name="Dougan E. K."/>
            <person name="Thang M."/>
            <person name="Chan C."/>
        </authorList>
    </citation>
    <scope>NUCLEOTIDE SEQUENCE [LARGE SCALE GENOMIC DNA]</scope>
</reference>
<feature type="transmembrane region" description="Helical" evidence="1">
    <location>
        <begin position="62"/>
        <end position="80"/>
    </location>
</feature>
<keyword evidence="1" id="KW-0812">Transmembrane</keyword>
<evidence type="ECO:0000313" key="2">
    <source>
        <dbReference type="EMBL" id="CAK0819190.1"/>
    </source>
</evidence>